<dbReference type="EMBL" id="GL433845">
    <property type="protein sequence ID" value="EFN55257.1"/>
    <property type="molecule type" value="Genomic_DNA"/>
</dbReference>
<dbReference type="RefSeq" id="XP_005847359.1">
    <property type="nucleotide sequence ID" value="XM_005847297.1"/>
</dbReference>
<keyword evidence="2" id="KW-1185">Reference proteome</keyword>
<dbReference type="OMA" id="DAKEISW"/>
<dbReference type="eggNOG" id="ENOG502SNZS">
    <property type="taxonomic scope" value="Eukaryota"/>
</dbReference>
<name>E1ZG98_CHLVA</name>
<dbReference type="GeneID" id="17354729"/>
<proteinExistence type="predicted"/>
<evidence type="ECO:0000313" key="1">
    <source>
        <dbReference type="EMBL" id="EFN55257.1"/>
    </source>
</evidence>
<dbReference type="STRING" id="554065.E1ZG98"/>
<protein>
    <recommendedName>
        <fullName evidence="3">F-box domain-containing protein</fullName>
    </recommendedName>
</protein>
<evidence type="ECO:0000313" key="2">
    <source>
        <dbReference type="Proteomes" id="UP000008141"/>
    </source>
</evidence>
<sequence>MELLTLPPLPILEVLRRLNARSLVALQQTNSYFSRKEPGSRLPLLEHVAREKVLALAGGDPAQAQRFRHRSWSERLHLEEATGAGFDREFSEAGGFRFQFSEGGDAVRSVRLTGMGPKLLVSDTSTREQGVLRWRLRVKGNTAVEFGVIPADLPPSHTALHKCMSAPDTPHQRAMGFCSQITAGSLLPLKAPVMRGTVLDVVARRGHLEVVLSYPEDAKEISWQNGQPVQRPYRGPAQLRFEQDFCPDFDVRLAVTSWAKAHFEVLHTGYSVDPEWAVESAAAEQAAAEYEVAEAAAAAMALPEELLAGAAEPAAEPGMAAELAAPLLHHAPPPGVAAEYHGQQAVAAAAAPRQLLDEVQALRLEQHAATALHAHQLQQMVAGAVHAAAQDAAATSAAAPAADAQQLAASPLAEPASAAAADDLALLRELQAAPADLLAGVQAAALDLEGPGAQLAAASLPDAAPAAVAGATVGLTAPLALCHATSTDLSEDGHLPGPSHT</sequence>
<dbReference type="AlphaFoldDB" id="E1ZG98"/>
<dbReference type="Proteomes" id="UP000008141">
    <property type="component" value="Unassembled WGS sequence"/>
</dbReference>
<reference evidence="1 2" key="1">
    <citation type="journal article" date="2010" name="Plant Cell">
        <title>The Chlorella variabilis NC64A genome reveals adaptation to photosymbiosis, coevolution with viruses, and cryptic sex.</title>
        <authorList>
            <person name="Blanc G."/>
            <person name="Duncan G."/>
            <person name="Agarkova I."/>
            <person name="Borodovsky M."/>
            <person name="Gurnon J."/>
            <person name="Kuo A."/>
            <person name="Lindquist E."/>
            <person name="Lucas S."/>
            <person name="Pangilinan J."/>
            <person name="Polle J."/>
            <person name="Salamov A."/>
            <person name="Terry A."/>
            <person name="Yamada T."/>
            <person name="Dunigan D.D."/>
            <person name="Grigoriev I.V."/>
            <person name="Claverie J.M."/>
            <person name="Van Etten J.L."/>
        </authorList>
    </citation>
    <scope>NUCLEOTIDE SEQUENCE [LARGE SCALE GENOMIC DNA]</scope>
    <source>
        <strain evidence="1 2">NC64A</strain>
    </source>
</reference>
<evidence type="ECO:0008006" key="3">
    <source>
        <dbReference type="Google" id="ProtNLM"/>
    </source>
</evidence>
<accession>E1ZG98</accession>
<dbReference type="KEGG" id="cvr:CHLNCDRAFT_134593"/>
<gene>
    <name evidence="1" type="ORF">CHLNCDRAFT_134593</name>
</gene>
<dbReference type="InParanoid" id="E1ZG98"/>
<organism evidence="2">
    <name type="scientific">Chlorella variabilis</name>
    <name type="common">Green alga</name>
    <dbReference type="NCBI Taxonomy" id="554065"/>
    <lineage>
        <taxon>Eukaryota</taxon>
        <taxon>Viridiplantae</taxon>
        <taxon>Chlorophyta</taxon>
        <taxon>core chlorophytes</taxon>
        <taxon>Trebouxiophyceae</taxon>
        <taxon>Chlorellales</taxon>
        <taxon>Chlorellaceae</taxon>
        <taxon>Chlorella clade</taxon>
        <taxon>Chlorella</taxon>
    </lineage>
</organism>
<dbReference type="OrthoDB" id="513278at2759"/>